<name>X1D1I0_9ZZZZ</name>
<keyword evidence="1" id="KW-0472">Membrane</keyword>
<proteinExistence type="predicted"/>
<reference evidence="2" key="1">
    <citation type="journal article" date="2014" name="Front. Microbiol.">
        <title>High frequency of phylogenetically diverse reductive dehalogenase-homologous genes in deep subseafloor sedimentary metagenomes.</title>
        <authorList>
            <person name="Kawai M."/>
            <person name="Futagami T."/>
            <person name="Toyoda A."/>
            <person name="Takaki Y."/>
            <person name="Nishi S."/>
            <person name="Hori S."/>
            <person name="Arai W."/>
            <person name="Tsubouchi T."/>
            <person name="Morono Y."/>
            <person name="Uchiyama I."/>
            <person name="Ito T."/>
            <person name="Fujiyama A."/>
            <person name="Inagaki F."/>
            <person name="Takami H."/>
        </authorList>
    </citation>
    <scope>NUCLEOTIDE SEQUENCE</scope>
    <source>
        <strain evidence="2">Expedition CK06-06</strain>
    </source>
</reference>
<sequence length="69" mass="7605">VLWFFLTFLFILLFAYSKTEILIGLVISFLGAIALGITRGNIVGLGSAGIWVLVIVILGIWKLNKENPQ</sequence>
<keyword evidence="1" id="KW-0812">Transmembrane</keyword>
<evidence type="ECO:0000256" key="1">
    <source>
        <dbReference type="SAM" id="Phobius"/>
    </source>
</evidence>
<keyword evidence="1" id="KW-1133">Transmembrane helix</keyword>
<accession>X1D1I0</accession>
<dbReference type="EMBL" id="BART01029249">
    <property type="protein sequence ID" value="GAG98947.1"/>
    <property type="molecule type" value="Genomic_DNA"/>
</dbReference>
<feature type="non-terminal residue" evidence="2">
    <location>
        <position position="1"/>
    </location>
</feature>
<comment type="caution">
    <text evidence="2">The sequence shown here is derived from an EMBL/GenBank/DDBJ whole genome shotgun (WGS) entry which is preliminary data.</text>
</comment>
<organism evidence="2">
    <name type="scientific">marine sediment metagenome</name>
    <dbReference type="NCBI Taxonomy" id="412755"/>
    <lineage>
        <taxon>unclassified sequences</taxon>
        <taxon>metagenomes</taxon>
        <taxon>ecological metagenomes</taxon>
    </lineage>
</organism>
<dbReference type="AlphaFoldDB" id="X1D1I0"/>
<feature type="transmembrane region" description="Helical" evidence="1">
    <location>
        <begin position="41"/>
        <end position="61"/>
    </location>
</feature>
<protein>
    <submittedName>
        <fullName evidence="2">Uncharacterized protein</fullName>
    </submittedName>
</protein>
<gene>
    <name evidence="2" type="ORF">S01H4_51375</name>
</gene>
<evidence type="ECO:0000313" key="2">
    <source>
        <dbReference type="EMBL" id="GAG98947.1"/>
    </source>
</evidence>